<evidence type="ECO:0000313" key="3">
    <source>
        <dbReference type="WBParaSite" id="ALUE_0000083301-mRNA-1"/>
    </source>
</evidence>
<reference evidence="3" key="1">
    <citation type="submission" date="2017-02" db="UniProtKB">
        <authorList>
            <consortium name="WormBaseParasite"/>
        </authorList>
    </citation>
    <scope>IDENTIFICATION</scope>
</reference>
<name>A0A0M3HH38_ASCLU</name>
<dbReference type="Proteomes" id="UP000036681">
    <property type="component" value="Unplaced"/>
</dbReference>
<proteinExistence type="predicted"/>
<protein>
    <submittedName>
        <fullName evidence="3">Uncharacterized protein</fullName>
    </submittedName>
</protein>
<dbReference type="AlphaFoldDB" id="A0A0M3HH38"/>
<accession>A0A0M3HH38</accession>
<keyword evidence="1" id="KW-1133">Transmembrane helix</keyword>
<keyword evidence="1" id="KW-0472">Membrane</keyword>
<organism evidence="2 3">
    <name type="scientific">Ascaris lumbricoides</name>
    <name type="common">Giant roundworm</name>
    <dbReference type="NCBI Taxonomy" id="6252"/>
    <lineage>
        <taxon>Eukaryota</taxon>
        <taxon>Metazoa</taxon>
        <taxon>Ecdysozoa</taxon>
        <taxon>Nematoda</taxon>
        <taxon>Chromadorea</taxon>
        <taxon>Rhabditida</taxon>
        <taxon>Spirurina</taxon>
        <taxon>Ascaridomorpha</taxon>
        <taxon>Ascaridoidea</taxon>
        <taxon>Ascarididae</taxon>
        <taxon>Ascaris</taxon>
    </lineage>
</organism>
<feature type="transmembrane region" description="Helical" evidence="1">
    <location>
        <begin position="24"/>
        <end position="42"/>
    </location>
</feature>
<evidence type="ECO:0000256" key="1">
    <source>
        <dbReference type="SAM" id="Phobius"/>
    </source>
</evidence>
<dbReference type="WBParaSite" id="ALUE_0000083301-mRNA-1">
    <property type="protein sequence ID" value="ALUE_0000083301-mRNA-1"/>
    <property type="gene ID" value="ALUE_0000083301"/>
</dbReference>
<evidence type="ECO:0000313" key="2">
    <source>
        <dbReference type="Proteomes" id="UP000036681"/>
    </source>
</evidence>
<keyword evidence="2" id="KW-1185">Reference proteome</keyword>
<sequence>MNCSKYSNFNLLMPLILKAMMRKMILFLLINGHFLVLFYFLLQSSLLSVS</sequence>
<keyword evidence="1" id="KW-0812">Transmembrane</keyword>